<feature type="region of interest" description="Disordered" evidence="1">
    <location>
        <begin position="156"/>
        <end position="178"/>
    </location>
</feature>
<reference evidence="2 3" key="1">
    <citation type="journal article" date="2023" name="bioRxiv">
        <title>High-quality genome assemblies of four members of thePodospora anserinaspecies complex.</title>
        <authorList>
            <person name="Ament-Velasquez S.L."/>
            <person name="Vogan A.A."/>
            <person name="Wallerman O."/>
            <person name="Hartmann F."/>
            <person name="Gautier V."/>
            <person name="Silar P."/>
            <person name="Giraud T."/>
            <person name="Johannesson H."/>
        </authorList>
    </citation>
    <scope>NUCLEOTIDE SEQUENCE [LARGE SCALE GENOMIC DNA]</scope>
    <source>
        <strain evidence="2 3">CBS 124.78</strain>
    </source>
</reference>
<feature type="compositionally biased region" description="Basic and acidic residues" evidence="1">
    <location>
        <begin position="164"/>
        <end position="178"/>
    </location>
</feature>
<dbReference type="EMBL" id="JAFFHC010000001">
    <property type="protein sequence ID" value="KAK4682737.1"/>
    <property type="molecule type" value="Genomic_DNA"/>
</dbReference>
<dbReference type="GeneID" id="87964002"/>
<dbReference type="RefSeq" id="XP_062806207.1">
    <property type="nucleotide sequence ID" value="XM_062943137.1"/>
</dbReference>
<comment type="caution">
    <text evidence="2">The sequence shown here is derived from an EMBL/GenBank/DDBJ whole genome shotgun (WGS) entry which is preliminary data.</text>
</comment>
<name>A0ABR0IRL4_9PEZI</name>
<organism evidence="2 3">
    <name type="scientific">Podospora pseudoanserina</name>
    <dbReference type="NCBI Taxonomy" id="2609844"/>
    <lineage>
        <taxon>Eukaryota</taxon>
        <taxon>Fungi</taxon>
        <taxon>Dikarya</taxon>
        <taxon>Ascomycota</taxon>
        <taxon>Pezizomycotina</taxon>
        <taxon>Sordariomycetes</taxon>
        <taxon>Sordariomycetidae</taxon>
        <taxon>Sordariales</taxon>
        <taxon>Podosporaceae</taxon>
        <taxon>Podospora</taxon>
    </lineage>
</organism>
<accession>A0ABR0IRL4</accession>
<evidence type="ECO:0000313" key="3">
    <source>
        <dbReference type="Proteomes" id="UP001323617"/>
    </source>
</evidence>
<feature type="region of interest" description="Disordered" evidence="1">
    <location>
        <begin position="47"/>
        <end position="73"/>
    </location>
</feature>
<evidence type="ECO:0000256" key="1">
    <source>
        <dbReference type="SAM" id="MobiDB-lite"/>
    </source>
</evidence>
<gene>
    <name evidence="2" type="ORF">QC764_118720</name>
</gene>
<sequence length="178" mass="20226">MMQNKRMCFPFAFTSVHYIRSSHYRHISTQPILWFTSTLTTHHGYLPISPLASSQPPQPRPPRPGSHSCQHPGYLLHHQATLPELDIDHHHYYHHHHQTTDPKGSPAATPRCHPRDKTATRPGVTTPRRAAHGNAADPNPHPDITSRLAQLLRSCRDAPPQEGFARELGRRKKGELLR</sequence>
<protein>
    <submittedName>
        <fullName evidence="2">Uncharacterized protein</fullName>
    </submittedName>
</protein>
<evidence type="ECO:0000313" key="2">
    <source>
        <dbReference type="EMBL" id="KAK4682737.1"/>
    </source>
</evidence>
<keyword evidence="3" id="KW-1185">Reference proteome</keyword>
<dbReference type="Proteomes" id="UP001323617">
    <property type="component" value="Unassembled WGS sequence"/>
</dbReference>
<feature type="region of interest" description="Disordered" evidence="1">
    <location>
        <begin position="93"/>
        <end position="144"/>
    </location>
</feature>
<proteinExistence type="predicted"/>